<keyword evidence="3" id="KW-0963">Cytoplasm</keyword>
<sequence length="292" mass="34546">MDHMNTIELSYKDYGSVCTFSPDNDSLNEESNDELNISERKKNLSDNLSKDENNRVEKYIKLENTKKIWAGTNEIIFYKKKDLLELSKIIYKYDDDKEINVSSNSKVLNLNNNNLTHLDFLNDLLNHIYKSKNLESSIIYSNIISLDISFNNLTLINNDILMLNNLQVLYLHSNKIENINEIQKLQTLSNLKKLTLENNPLVNIYNKFYRLNLASCVTYFMHACYELYMYVCLYIYVHTCKRFYIPNKIICRSFIIHYLPQIKSLDFQEITKIEKNKAGIGFNMHKYKFNLE</sequence>
<keyword evidence="4" id="KW-0433">Leucine-rich repeat</keyword>
<evidence type="ECO:0000313" key="6">
    <source>
        <dbReference type="EMBL" id="CAD2111725.1"/>
    </source>
</evidence>
<dbReference type="PROSITE" id="PS51450">
    <property type="entry name" value="LRR"/>
    <property type="match status" value="2"/>
</dbReference>
<gene>
    <name evidence="6" type="ORF">PVSEL_1303630</name>
</gene>
<organism evidence="6 7">
    <name type="scientific">Plasmodium vinckei</name>
    <dbReference type="NCBI Taxonomy" id="5860"/>
    <lineage>
        <taxon>Eukaryota</taxon>
        <taxon>Sar</taxon>
        <taxon>Alveolata</taxon>
        <taxon>Apicomplexa</taxon>
        <taxon>Aconoidasida</taxon>
        <taxon>Haemosporida</taxon>
        <taxon>Plasmodiidae</taxon>
        <taxon>Plasmodium</taxon>
        <taxon>Plasmodium (Vinckeia)</taxon>
    </lineage>
</organism>
<dbReference type="PANTHER" id="PTHR46545:SF1">
    <property type="entry name" value="LEUCINE-RICH REPEAT-CONTAINING PROTEIN 51"/>
    <property type="match status" value="1"/>
</dbReference>
<dbReference type="Gene3D" id="3.80.10.10">
    <property type="entry name" value="Ribonuclease Inhibitor"/>
    <property type="match status" value="1"/>
</dbReference>
<dbReference type="VEuPathDB" id="PlasmoDB:PVLDE_1303880"/>
<protein>
    <recommendedName>
        <fullName evidence="2">Leucine-rich repeat-containing protein 51</fullName>
    </recommendedName>
</protein>
<evidence type="ECO:0000256" key="1">
    <source>
        <dbReference type="ARBA" id="ARBA00004496"/>
    </source>
</evidence>
<dbReference type="InterPro" id="IPR032675">
    <property type="entry name" value="LRR_dom_sf"/>
</dbReference>
<comment type="subcellular location">
    <subcellularLocation>
        <location evidence="1">Cytoplasm</location>
    </subcellularLocation>
</comment>
<dbReference type="VEuPathDB" id="PlasmoDB:PVVCY_1303410"/>
<dbReference type="EMBL" id="LR865434">
    <property type="protein sequence ID" value="CAD2111725.1"/>
    <property type="molecule type" value="Genomic_DNA"/>
</dbReference>
<proteinExistence type="predicted"/>
<evidence type="ECO:0000256" key="4">
    <source>
        <dbReference type="ARBA" id="ARBA00022614"/>
    </source>
</evidence>
<reference evidence="6 7" key="1">
    <citation type="submission" date="2020-08" db="EMBL/GenBank/DDBJ databases">
        <authorList>
            <person name="Ramaprasad A."/>
        </authorList>
    </citation>
    <scope>NUCLEOTIDE SEQUENCE [LARGE SCALE GENOMIC DNA]</scope>
</reference>
<dbReference type="PANTHER" id="PTHR46545">
    <property type="entry name" value="LEUCINE-RICH REPEAT-CONTAINING PROTEIN 51"/>
    <property type="match status" value="1"/>
</dbReference>
<dbReference type="AlphaFoldDB" id="A0A6V7TCT6"/>
<dbReference type="Proteomes" id="UP000515697">
    <property type="component" value="Chromosome PVSEL_13"/>
</dbReference>
<dbReference type="VEuPathDB" id="PlasmoDB:PVBDA_1303630"/>
<dbReference type="GO" id="GO:0005737">
    <property type="term" value="C:cytoplasm"/>
    <property type="evidence" value="ECO:0007669"/>
    <property type="project" value="UniProtKB-SubCell"/>
</dbReference>
<name>A0A6V7TCT6_PLAVN</name>
<evidence type="ECO:0000256" key="5">
    <source>
        <dbReference type="ARBA" id="ARBA00022737"/>
    </source>
</evidence>
<dbReference type="VEuPathDB" id="PlasmoDB:PVPCR_1303740"/>
<accession>A0A6V7TCT6</accession>
<evidence type="ECO:0000256" key="3">
    <source>
        <dbReference type="ARBA" id="ARBA00022490"/>
    </source>
</evidence>
<keyword evidence="5" id="KW-0677">Repeat</keyword>
<dbReference type="VEuPathDB" id="PlasmoDB:PVSEL_1303630"/>
<dbReference type="InterPro" id="IPR001611">
    <property type="entry name" value="Leu-rich_rpt"/>
</dbReference>
<dbReference type="SUPFAM" id="SSF52058">
    <property type="entry name" value="L domain-like"/>
    <property type="match status" value="1"/>
</dbReference>
<evidence type="ECO:0000313" key="7">
    <source>
        <dbReference type="Proteomes" id="UP000515697"/>
    </source>
</evidence>
<evidence type="ECO:0000256" key="2">
    <source>
        <dbReference type="ARBA" id="ARBA00014223"/>
    </source>
</evidence>